<feature type="transmembrane region" description="Helical" evidence="2">
    <location>
        <begin position="179"/>
        <end position="197"/>
    </location>
</feature>
<protein>
    <submittedName>
        <fullName evidence="3">TIGR04222 domain-containing membrane protein</fullName>
    </submittedName>
</protein>
<feature type="non-terminal residue" evidence="3">
    <location>
        <position position="299"/>
    </location>
</feature>
<feature type="compositionally biased region" description="Gly residues" evidence="1">
    <location>
        <begin position="290"/>
        <end position="299"/>
    </location>
</feature>
<name>A0ABS3VRH2_MICEH</name>
<dbReference type="Proteomes" id="UP000823521">
    <property type="component" value="Unassembled WGS sequence"/>
</dbReference>
<sequence>MTVLAAPGDTWGIPGPVFLALFLGAAAVIFLGSVIWRSLLFAGRNACDFDQLGPQQVAYLNGGARTALYAALGGLRAVGAVGASRDRRLAVTGPLPAGVTPLDRAVYQAAGNRVRTRDLAGDLAVAGALDQLRSGLAQRGMALGPGQRAAARIGALLLLGLLAIGGLRLLSGLANGKPVGFLVLSMVAVFVVFLVQLRAPRHTRAGRAALRNLRNRYAHLAPSSSPAYASYGAAGVAMGVALFGAASIWALDPAFAAEAEIQRQAAAGSSSGSGSSCGGGDSGSSCSGGSSCGGGGCGG</sequence>
<feature type="transmembrane region" description="Helical" evidence="2">
    <location>
        <begin position="149"/>
        <end position="167"/>
    </location>
</feature>
<feature type="transmembrane region" description="Helical" evidence="2">
    <location>
        <begin position="17"/>
        <end position="36"/>
    </location>
</feature>
<keyword evidence="2" id="KW-0812">Transmembrane</keyword>
<feature type="region of interest" description="Disordered" evidence="1">
    <location>
        <begin position="268"/>
        <end position="299"/>
    </location>
</feature>
<evidence type="ECO:0000313" key="4">
    <source>
        <dbReference type="Proteomes" id="UP000823521"/>
    </source>
</evidence>
<dbReference type="RefSeq" id="WP_208813969.1">
    <property type="nucleotide sequence ID" value="NZ_WVUH01000100.1"/>
</dbReference>
<keyword evidence="2" id="KW-0472">Membrane</keyword>
<dbReference type="NCBIfam" id="TIGR04222">
    <property type="entry name" value="near_uncomplex"/>
    <property type="match status" value="1"/>
</dbReference>
<dbReference type="InterPro" id="IPR026467">
    <property type="entry name" value="Ser/Gly_Cys_C_dom"/>
</dbReference>
<evidence type="ECO:0000313" key="3">
    <source>
        <dbReference type="EMBL" id="MBO4207071.1"/>
    </source>
</evidence>
<proteinExistence type="predicted"/>
<reference evidence="3 4" key="1">
    <citation type="submission" date="2019-12" db="EMBL/GenBank/DDBJ databases">
        <title>Whole genome sequencing of endophytic Actinobacterium Micromonospora sp. MPMI6T.</title>
        <authorList>
            <person name="Evv R."/>
            <person name="Podile A.R."/>
        </authorList>
    </citation>
    <scope>NUCLEOTIDE SEQUENCE [LARGE SCALE GENOMIC DNA]</scope>
    <source>
        <strain evidence="3 4">MPMI6</strain>
    </source>
</reference>
<organism evidence="3 4">
    <name type="scientific">Micromonospora echinofusca</name>
    <dbReference type="NCBI Taxonomy" id="47858"/>
    <lineage>
        <taxon>Bacteria</taxon>
        <taxon>Bacillati</taxon>
        <taxon>Actinomycetota</taxon>
        <taxon>Actinomycetes</taxon>
        <taxon>Micromonosporales</taxon>
        <taxon>Micromonosporaceae</taxon>
        <taxon>Micromonospora</taxon>
    </lineage>
</organism>
<gene>
    <name evidence="3" type="ORF">GSF22_13805</name>
</gene>
<keyword evidence="2" id="KW-1133">Transmembrane helix</keyword>
<dbReference type="EMBL" id="WVUH01000100">
    <property type="protein sequence ID" value="MBO4207071.1"/>
    <property type="molecule type" value="Genomic_DNA"/>
</dbReference>
<keyword evidence="4" id="KW-1185">Reference proteome</keyword>
<evidence type="ECO:0000256" key="2">
    <source>
        <dbReference type="SAM" id="Phobius"/>
    </source>
</evidence>
<comment type="caution">
    <text evidence="3">The sequence shown here is derived from an EMBL/GenBank/DDBJ whole genome shotgun (WGS) entry which is preliminary data.</text>
</comment>
<evidence type="ECO:0000256" key="1">
    <source>
        <dbReference type="SAM" id="MobiDB-lite"/>
    </source>
</evidence>
<accession>A0ABS3VRH2</accession>